<dbReference type="EMBL" id="BJYR01000015">
    <property type="protein sequence ID" value="GEO00553.1"/>
    <property type="molecule type" value="Genomic_DNA"/>
</dbReference>
<organism evidence="2 3">
    <name type="scientific">Novosphingobium sediminis</name>
    <dbReference type="NCBI Taxonomy" id="707214"/>
    <lineage>
        <taxon>Bacteria</taxon>
        <taxon>Pseudomonadati</taxon>
        <taxon>Pseudomonadota</taxon>
        <taxon>Alphaproteobacteria</taxon>
        <taxon>Sphingomonadales</taxon>
        <taxon>Sphingomonadaceae</taxon>
        <taxon>Novosphingobium</taxon>
    </lineage>
</organism>
<dbReference type="OrthoDB" id="7391871at2"/>
<keyword evidence="3" id="KW-1185">Reference proteome</keyword>
<gene>
    <name evidence="2" type="ORF">NSE01_23850</name>
</gene>
<evidence type="ECO:0000256" key="1">
    <source>
        <dbReference type="SAM" id="Coils"/>
    </source>
</evidence>
<dbReference type="AlphaFoldDB" id="A0A512ALG9"/>
<comment type="caution">
    <text evidence="2">The sequence shown here is derived from an EMBL/GenBank/DDBJ whole genome shotgun (WGS) entry which is preliminary data.</text>
</comment>
<evidence type="ECO:0000313" key="3">
    <source>
        <dbReference type="Proteomes" id="UP000321464"/>
    </source>
</evidence>
<dbReference type="RefSeq" id="WP_147159884.1">
    <property type="nucleotide sequence ID" value="NZ_BJYR01000015.1"/>
</dbReference>
<evidence type="ECO:0000313" key="2">
    <source>
        <dbReference type="EMBL" id="GEO00553.1"/>
    </source>
</evidence>
<sequence>MKEFFRNVSPVRAAKDLWNILGAPSEFRFRSLALAILVTGGIFSVMWQQGGRGLPRPPEVIYFESWRADRSDAEIIAGNIAATKKARAEAAEEEARAEDVRKMYKAVGAATGLDTEAMDRQAKAEREAEARAAAARNQAILDRSLIKPAATPSPKAP</sequence>
<proteinExistence type="predicted"/>
<accession>A0A512ALG9</accession>
<name>A0A512ALG9_9SPHN</name>
<reference evidence="2 3" key="1">
    <citation type="submission" date="2019-07" db="EMBL/GenBank/DDBJ databases">
        <title>Whole genome shotgun sequence of Novosphingobium sediminis NBRC 106119.</title>
        <authorList>
            <person name="Hosoyama A."/>
            <person name="Uohara A."/>
            <person name="Ohji S."/>
            <person name="Ichikawa N."/>
        </authorList>
    </citation>
    <scope>NUCLEOTIDE SEQUENCE [LARGE SCALE GENOMIC DNA]</scope>
    <source>
        <strain evidence="2 3">NBRC 106119</strain>
    </source>
</reference>
<dbReference type="Proteomes" id="UP000321464">
    <property type="component" value="Unassembled WGS sequence"/>
</dbReference>
<protein>
    <submittedName>
        <fullName evidence="2">Uncharacterized protein</fullName>
    </submittedName>
</protein>
<feature type="coiled-coil region" evidence="1">
    <location>
        <begin position="83"/>
        <end position="138"/>
    </location>
</feature>
<keyword evidence="1" id="KW-0175">Coiled coil</keyword>